<feature type="transmembrane region" description="Helical" evidence="13">
    <location>
        <begin position="65"/>
        <end position="83"/>
    </location>
</feature>
<evidence type="ECO:0000256" key="10">
    <source>
        <dbReference type="ARBA" id="ARBA00023004"/>
    </source>
</evidence>
<gene>
    <name evidence="14" type="primary">sdhC</name>
    <name evidence="14" type="ORF">WAE96_15160</name>
</gene>
<evidence type="ECO:0000256" key="2">
    <source>
        <dbReference type="ARBA" id="ARBA00004050"/>
    </source>
</evidence>
<dbReference type="Proteomes" id="UP001382455">
    <property type="component" value="Unassembled WGS sequence"/>
</dbReference>
<dbReference type="SUPFAM" id="SSF81343">
    <property type="entry name" value="Fumarate reductase respiratory complex transmembrane subunits"/>
    <property type="match status" value="1"/>
</dbReference>
<keyword evidence="8" id="KW-0479">Metal-binding</keyword>
<dbReference type="PIRSF" id="PIRSF000178">
    <property type="entry name" value="SDH_cyt_b560"/>
    <property type="match status" value="1"/>
</dbReference>
<evidence type="ECO:0000256" key="1">
    <source>
        <dbReference type="ARBA" id="ARBA00001971"/>
    </source>
</evidence>
<comment type="function">
    <text evidence="2">Membrane-anchoring subunit of succinate dehydrogenase (SDH).</text>
</comment>
<evidence type="ECO:0000313" key="14">
    <source>
        <dbReference type="EMBL" id="MEI4551009.1"/>
    </source>
</evidence>
<evidence type="ECO:0000256" key="13">
    <source>
        <dbReference type="SAM" id="Phobius"/>
    </source>
</evidence>
<evidence type="ECO:0000256" key="3">
    <source>
        <dbReference type="ARBA" id="ARBA00004370"/>
    </source>
</evidence>
<accession>A0ABU8EVL2</accession>
<keyword evidence="7 13" id="KW-0812">Transmembrane</keyword>
<keyword evidence="6" id="KW-0349">Heme</keyword>
<dbReference type="InterPro" id="IPR000701">
    <property type="entry name" value="SuccDH_FuR_B_TM-su"/>
</dbReference>
<keyword evidence="10" id="KW-0408">Iron</keyword>
<dbReference type="EMBL" id="JBAWKS010000002">
    <property type="protein sequence ID" value="MEI4551009.1"/>
    <property type="molecule type" value="Genomic_DNA"/>
</dbReference>
<proteinExistence type="inferred from homology"/>
<organism evidence="14 15">
    <name type="scientific">Pseudoalteromonas spongiae</name>
    <dbReference type="NCBI Taxonomy" id="298657"/>
    <lineage>
        <taxon>Bacteria</taxon>
        <taxon>Pseudomonadati</taxon>
        <taxon>Pseudomonadota</taxon>
        <taxon>Gammaproteobacteria</taxon>
        <taxon>Alteromonadales</taxon>
        <taxon>Pseudoalteromonadaceae</taxon>
        <taxon>Pseudoalteromonas</taxon>
    </lineage>
</organism>
<evidence type="ECO:0000256" key="7">
    <source>
        <dbReference type="ARBA" id="ARBA00022692"/>
    </source>
</evidence>
<name>A0ABU8EVL2_9GAMM</name>
<comment type="subcellular location">
    <subcellularLocation>
        <location evidence="3">Membrane</location>
    </subcellularLocation>
</comment>
<dbReference type="Gene3D" id="1.20.1300.10">
    <property type="entry name" value="Fumarate reductase/succinate dehydrogenase, transmembrane subunit"/>
    <property type="match status" value="1"/>
</dbReference>
<comment type="caution">
    <text evidence="14">The sequence shown here is derived from an EMBL/GenBank/DDBJ whole genome shotgun (WGS) entry which is preliminary data.</text>
</comment>
<comment type="subunit">
    <text evidence="12">Part of an enzyme complex containing four subunits: a flavoprotein, an iron-sulfur protein, plus two membrane-anchoring proteins, SdhC and SdhD. The complex can form homotrimers.</text>
</comment>
<evidence type="ECO:0000256" key="9">
    <source>
        <dbReference type="ARBA" id="ARBA00022989"/>
    </source>
</evidence>
<comment type="cofactor">
    <cofactor evidence="1">
        <name>heme</name>
        <dbReference type="ChEBI" id="CHEBI:30413"/>
    </cofactor>
</comment>
<evidence type="ECO:0000313" key="15">
    <source>
        <dbReference type="Proteomes" id="UP001382455"/>
    </source>
</evidence>
<feature type="transmembrane region" description="Helical" evidence="13">
    <location>
        <begin position="104"/>
        <end position="126"/>
    </location>
</feature>
<dbReference type="CDD" id="cd03499">
    <property type="entry name" value="SQR_TypeC_SdhC"/>
    <property type="match status" value="1"/>
</dbReference>
<feature type="transmembrane region" description="Helical" evidence="13">
    <location>
        <begin position="21"/>
        <end position="45"/>
    </location>
</feature>
<dbReference type="NCBIfam" id="TIGR02970">
    <property type="entry name" value="succ_dehyd_cytB"/>
    <property type="match status" value="1"/>
</dbReference>
<evidence type="ECO:0000256" key="5">
    <source>
        <dbReference type="ARBA" id="ARBA00020076"/>
    </source>
</evidence>
<comment type="similarity">
    <text evidence="4">Belongs to the cytochrome b560 family.</text>
</comment>
<keyword evidence="11 13" id="KW-0472">Membrane</keyword>
<evidence type="ECO:0000256" key="12">
    <source>
        <dbReference type="ARBA" id="ARBA00025912"/>
    </source>
</evidence>
<protein>
    <recommendedName>
        <fullName evidence="5">Succinate dehydrogenase cytochrome b556 subunit</fullName>
    </recommendedName>
</protein>
<keyword evidence="15" id="KW-1185">Reference proteome</keyword>
<sequence>MKNKRPVNLAIHTMALPITAYASILHRICAVIIWFYSVALIPVIYYASRTQQQFDEVTSYFNDLFFIQFLVWGGLTALAYYCLASVKHFIQEFGYFEELSGGIAISRVTIGLALVLSIIAGGWVWLV</sequence>
<evidence type="ECO:0000256" key="11">
    <source>
        <dbReference type="ARBA" id="ARBA00023136"/>
    </source>
</evidence>
<reference evidence="14 15" key="1">
    <citation type="submission" date="2023-12" db="EMBL/GenBank/DDBJ databases">
        <title>Friends and Foes: Symbiotic and Algicidal bacterial influence on Karenia brevis blooms.</title>
        <authorList>
            <person name="Fei C."/>
            <person name="Mohamed A.R."/>
            <person name="Booker A."/>
            <person name="Arshad M."/>
            <person name="Klass S."/>
            <person name="Ahn S."/>
            <person name="Gilbert P.M."/>
            <person name="Heil C.A."/>
            <person name="Martinez J.M."/>
            <person name="Amin S.A."/>
        </authorList>
    </citation>
    <scope>NUCLEOTIDE SEQUENCE [LARGE SCALE GENOMIC DNA]</scope>
    <source>
        <strain evidence="14 15">CE15</strain>
    </source>
</reference>
<evidence type="ECO:0000256" key="8">
    <source>
        <dbReference type="ARBA" id="ARBA00022723"/>
    </source>
</evidence>
<dbReference type="Pfam" id="PF01127">
    <property type="entry name" value="Sdh_cyt"/>
    <property type="match status" value="1"/>
</dbReference>
<keyword evidence="9 13" id="KW-1133">Transmembrane helix</keyword>
<dbReference type="RefSeq" id="WP_336436055.1">
    <property type="nucleotide sequence ID" value="NZ_JBAWKS010000002.1"/>
</dbReference>
<dbReference type="InterPro" id="IPR034804">
    <property type="entry name" value="SQR/QFR_C/D"/>
</dbReference>
<evidence type="ECO:0000256" key="6">
    <source>
        <dbReference type="ARBA" id="ARBA00022617"/>
    </source>
</evidence>
<evidence type="ECO:0000256" key="4">
    <source>
        <dbReference type="ARBA" id="ARBA00007244"/>
    </source>
</evidence>
<dbReference type="InterPro" id="IPR014314">
    <property type="entry name" value="Succ_DH_cytb556"/>
</dbReference>